<dbReference type="STRING" id="411473.RUMCAL_00351"/>
<accession>U2M6B1</accession>
<comment type="caution">
    <text evidence="1">The sequence shown here is derived from an EMBL/GenBank/DDBJ whole genome shotgun (WGS) entry which is preliminary data.</text>
</comment>
<protein>
    <submittedName>
        <fullName evidence="1">Uncharacterized protein</fullName>
    </submittedName>
</protein>
<organism evidence="1 2">
    <name type="scientific">Ruminococcus callidus ATCC 27760</name>
    <dbReference type="NCBI Taxonomy" id="411473"/>
    <lineage>
        <taxon>Bacteria</taxon>
        <taxon>Bacillati</taxon>
        <taxon>Bacillota</taxon>
        <taxon>Clostridia</taxon>
        <taxon>Eubacteriales</taxon>
        <taxon>Oscillospiraceae</taxon>
        <taxon>Ruminococcus</taxon>
    </lineage>
</organism>
<dbReference type="Proteomes" id="UP000016662">
    <property type="component" value="Unassembled WGS sequence"/>
</dbReference>
<dbReference type="HOGENOM" id="CLU_798970_0_0_9"/>
<evidence type="ECO:0000313" key="2">
    <source>
        <dbReference type="Proteomes" id="UP000016662"/>
    </source>
</evidence>
<dbReference type="PATRIC" id="fig|411473.3.peg.271"/>
<keyword evidence="2" id="KW-1185">Reference proteome</keyword>
<reference evidence="1 2" key="1">
    <citation type="submission" date="2013-07" db="EMBL/GenBank/DDBJ databases">
        <authorList>
            <person name="Weinstock G."/>
            <person name="Sodergren E."/>
            <person name="Wylie T."/>
            <person name="Fulton L."/>
            <person name="Fulton R."/>
            <person name="Fronick C."/>
            <person name="O'Laughlin M."/>
            <person name="Godfrey J."/>
            <person name="Miner T."/>
            <person name="Herter B."/>
            <person name="Appelbaum E."/>
            <person name="Cordes M."/>
            <person name="Lek S."/>
            <person name="Wollam A."/>
            <person name="Pepin K.H."/>
            <person name="Palsikar V.B."/>
            <person name="Mitreva M."/>
            <person name="Wilson R.K."/>
        </authorList>
    </citation>
    <scope>NUCLEOTIDE SEQUENCE [LARGE SCALE GENOMIC DNA]</scope>
    <source>
        <strain evidence="1 2">ATCC 27760</strain>
    </source>
</reference>
<dbReference type="EMBL" id="AWVF01000031">
    <property type="protein sequence ID" value="ERJ97279.1"/>
    <property type="molecule type" value="Genomic_DNA"/>
</dbReference>
<evidence type="ECO:0000313" key="1">
    <source>
        <dbReference type="EMBL" id="ERJ97279.1"/>
    </source>
</evidence>
<name>U2M6B1_9FIRM</name>
<gene>
    <name evidence="1" type="ORF">RUMCAL_00351</name>
</gene>
<dbReference type="AlphaFoldDB" id="U2M6B1"/>
<proteinExistence type="predicted"/>
<sequence>MRLQYLPINLPTGNSVGTSLVELANLISSRDIDSVLNLNNITRSHDIGKSLLDFYKTLNIDSCDNVTYQEKGSILNTLTSDSDVFETAALLNETEWKFLKLTGSFYGMLKIPETVRLLSVVGVLGNKDHVKKDIYNKSFMMLNDEKTYDHKIDPSIFNSYDGKRGSQILTSTPTNNPMQWFKLPWGKISLYSSLSGKSMDFPVYPDGLKDGVQANYETMSDILYQYEPWQVYHSSGPRSNTFSFKMHRDMWSGNHLDGKCNELIRFCEANCYPDYKGASVQTSTVTLYLVGKPYITGVMTSVDVSWDSDSPIGQDGFYLVCQLDLTITEVASEPLSYNTVMNKGLIS</sequence>